<evidence type="ECO:0000259" key="2">
    <source>
        <dbReference type="Pfam" id="PF12172"/>
    </source>
</evidence>
<dbReference type="InterPro" id="IPR002878">
    <property type="entry name" value="ChsH2_C"/>
</dbReference>
<dbReference type="Proteomes" id="UP000270697">
    <property type="component" value="Unassembled WGS sequence"/>
</dbReference>
<reference evidence="3 6" key="2">
    <citation type="submission" date="2018-10" db="EMBL/GenBank/DDBJ databases">
        <title>Sequencing the genomes of 1000 actinobacteria strains.</title>
        <authorList>
            <person name="Klenk H.-P."/>
        </authorList>
    </citation>
    <scope>NUCLEOTIDE SEQUENCE [LARGE SCALE GENOMIC DNA]</scope>
    <source>
        <strain evidence="3 6">DSM 45119</strain>
    </source>
</reference>
<dbReference type="Proteomes" id="UP000199398">
    <property type="component" value="Unassembled WGS sequence"/>
</dbReference>
<dbReference type="Pfam" id="PF12172">
    <property type="entry name" value="zf-ChsH2"/>
    <property type="match status" value="1"/>
</dbReference>
<keyword evidence="6" id="KW-1185">Reference proteome</keyword>
<sequence>MTDVMALDGAPEVVFRDGLAAGELRFQRCRKCSAAVFQPRVLCPACGSDDLAWQRSSGLGSVYATTAVRTREGAHNVALVDLDEGFRMMSRIEGVAADQVVIGTRVRLAVVEQDGQPVAVFREEMS</sequence>
<dbReference type="OrthoDB" id="4334176at2"/>
<dbReference type="EMBL" id="FOUP01000014">
    <property type="protein sequence ID" value="SFO41754.1"/>
    <property type="molecule type" value="Genomic_DNA"/>
</dbReference>
<organism evidence="4 5">
    <name type="scientific">Saccharopolyspora antimicrobica</name>
    <dbReference type="NCBI Taxonomy" id="455193"/>
    <lineage>
        <taxon>Bacteria</taxon>
        <taxon>Bacillati</taxon>
        <taxon>Actinomycetota</taxon>
        <taxon>Actinomycetes</taxon>
        <taxon>Pseudonocardiales</taxon>
        <taxon>Pseudonocardiaceae</taxon>
        <taxon>Saccharopolyspora</taxon>
    </lineage>
</organism>
<evidence type="ECO:0000313" key="5">
    <source>
        <dbReference type="Proteomes" id="UP000199398"/>
    </source>
</evidence>
<dbReference type="STRING" id="455193.SAMN05421805_11461"/>
<protein>
    <recommendedName>
        <fullName evidence="7">DUF35 domain-containing protein</fullName>
    </recommendedName>
</protein>
<dbReference type="Pfam" id="PF01796">
    <property type="entry name" value="OB_ChsH2_C"/>
    <property type="match status" value="1"/>
</dbReference>
<dbReference type="PANTHER" id="PTHR34075">
    <property type="entry name" value="BLR3430 PROTEIN"/>
    <property type="match status" value="1"/>
</dbReference>
<dbReference type="PANTHER" id="PTHR34075:SF5">
    <property type="entry name" value="BLR3430 PROTEIN"/>
    <property type="match status" value="1"/>
</dbReference>
<dbReference type="RefSeq" id="WP_093156975.1">
    <property type="nucleotide sequence ID" value="NZ_FOUP01000014.1"/>
</dbReference>
<evidence type="ECO:0000313" key="6">
    <source>
        <dbReference type="Proteomes" id="UP000270697"/>
    </source>
</evidence>
<reference evidence="4 5" key="1">
    <citation type="submission" date="2016-10" db="EMBL/GenBank/DDBJ databases">
        <authorList>
            <person name="de Groot N.N."/>
        </authorList>
    </citation>
    <scope>NUCLEOTIDE SEQUENCE [LARGE SCALE GENOMIC DNA]</scope>
    <source>
        <strain evidence="4 5">CPCC 201259</strain>
    </source>
</reference>
<dbReference type="InterPro" id="IPR052513">
    <property type="entry name" value="Thioester_dehydratase-like"/>
</dbReference>
<feature type="domain" description="ChsH2 rubredoxin-like zinc ribbon" evidence="2">
    <location>
        <begin position="16"/>
        <end position="51"/>
    </location>
</feature>
<evidence type="ECO:0008006" key="7">
    <source>
        <dbReference type="Google" id="ProtNLM"/>
    </source>
</evidence>
<proteinExistence type="predicted"/>
<dbReference type="Gene3D" id="6.10.30.10">
    <property type="match status" value="1"/>
</dbReference>
<name>A0A1I5H0C7_9PSEU</name>
<gene>
    <name evidence="3" type="ORF">ATL45_0027</name>
    <name evidence="4" type="ORF">SAMN05421805_11461</name>
</gene>
<dbReference type="InterPro" id="IPR022002">
    <property type="entry name" value="ChsH2_Znr"/>
</dbReference>
<dbReference type="AlphaFoldDB" id="A0A1I5H0C7"/>
<evidence type="ECO:0000259" key="1">
    <source>
        <dbReference type="Pfam" id="PF01796"/>
    </source>
</evidence>
<dbReference type="SUPFAM" id="SSF50249">
    <property type="entry name" value="Nucleic acid-binding proteins"/>
    <property type="match status" value="1"/>
</dbReference>
<dbReference type="InterPro" id="IPR012340">
    <property type="entry name" value="NA-bd_OB-fold"/>
</dbReference>
<dbReference type="EMBL" id="RBXX01000001">
    <property type="protein sequence ID" value="RKT90059.1"/>
    <property type="molecule type" value="Genomic_DNA"/>
</dbReference>
<feature type="domain" description="ChsH2 C-terminal OB-fold" evidence="1">
    <location>
        <begin position="53"/>
        <end position="110"/>
    </location>
</feature>
<accession>A0A1I5H0C7</accession>
<evidence type="ECO:0000313" key="3">
    <source>
        <dbReference type="EMBL" id="RKT90059.1"/>
    </source>
</evidence>
<evidence type="ECO:0000313" key="4">
    <source>
        <dbReference type="EMBL" id="SFO41754.1"/>
    </source>
</evidence>